<reference evidence="1 2" key="1">
    <citation type="journal article" date="2018" name="Evol. Lett.">
        <title>Horizontal gene cluster transfer increased hallucinogenic mushroom diversity.</title>
        <authorList>
            <person name="Reynolds H.T."/>
            <person name="Vijayakumar V."/>
            <person name="Gluck-Thaler E."/>
            <person name="Korotkin H.B."/>
            <person name="Matheny P.B."/>
            <person name="Slot J.C."/>
        </authorList>
    </citation>
    <scope>NUCLEOTIDE SEQUENCE [LARGE SCALE GENOMIC DNA]</scope>
    <source>
        <strain evidence="1 2">SRW20</strain>
    </source>
</reference>
<gene>
    <name evidence="1" type="ORF">CVT26_013774</name>
</gene>
<evidence type="ECO:0000313" key="2">
    <source>
        <dbReference type="Proteomes" id="UP000284706"/>
    </source>
</evidence>
<name>A0A409Y6C5_9AGAR</name>
<dbReference type="AlphaFoldDB" id="A0A409Y6C5"/>
<keyword evidence="2" id="KW-1185">Reference proteome</keyword>
<dbReference type="OrthoDB" id="3267993at2759"/>
<proteinExistence type="predicted"/>
<comment type="caution">
    <text evidence="1">The sequence shown here is derived from an EMBL/GenBank/DDBJ whole genome shotgun (WGS) entry which is preliminary data.</text>
</comment>
<evidence type="ECO:0000313" key="1">
    <source>
        <dbReference type="EMBL" id="PPQ98592.1"/>
    </source>
</evidence>
<sequence>MTSRDSTKPASIVAFPSVSSSLHSLPQATSIQNVNLHPNMFAQRAAETTKSPLKNAVIIYTAVATNGVQESTIITFSRSFIWSDDADKIKILDLNMSPCSSPFPSLDSTFYGPCPPALPPLDSAA</sequence>
<organism evidence="1 2">
    <name type="scientific">Gymnopilus dilepis</name>
    <dbReference type="NCBI Taxonomy" id="231916"/>
    <lineage>
        <taxon>Eukaryota</taxon>
        <taxon>Fungi</taxon>
        <taxon>Dikarya</taxon>
        <taxon>Basidiomycota</taxon>
        <taxon>Agaricomycotina</taxon>
        <taxon>Agaricomycetes</taxon>
        <taxon>Agaricomycetidae</taxon>
        <taxon>Agaricales</taxon>
        <taxon>Agaricineae</taxon>
        <taxon>Hymenogastraceae</taxon>
        <taxon>Gymnopilus</taxon>
    </lineage>
</organism>
<accession>A0A409Y6C5</accession>
<dbReference type="InParanoid" id="A0A409Y6C5"/>
<dbReference type="Proteomes" id="UP000284706">
    <property type="component" value="Unassembled WGS sequence"/>
</dbReference>
<protein>
    <submittedName>
        <fullName evidence="1">Uncharacterized protein</fullName>
    </submittedName>
</protein>
<dbReference type="EMBL" id="NHYE01001105">
    <property type="protein sequence ID" value="PPQ98592.1"/>
    <property type="molecule type" value="Genomic_DNA"/>
</dbReference>